<dbReference type="InterPro" id="IPR051163">
    <property type="entry name" value="Sodium:Solute_Symporter_SSF"/>
</dbReference>
<feature type="transmembrane region" description="Helical" evidence="11">
    <location>
        <begin position="47"/>
        <end position="66"/>
    </location>
</feature>
<sequence length="126" mass="13941">MQGSLSAIDIGILILYSCVLIGMGVYYTRKCRTAEQFMVAGRSIPAWAAGLAVMSAYTSSISYIATPGKAFDSNWNPIIFSLCILPVTWLVCKYAVPYYRKTQLISVYSFLEERLGSWGRVYAALA</sequence>
<dbReference type="InterPro" id="IPR038377">
    <property type="entry name" value="Na/Glc_symporter_sf"/>
</dbReference>
<evidence type="ECO:0000256" key="11">
    <source>
        <dbReference type="SAM" id="Phobius"/>
    </source>
</evidence>
<evidence type="ECO:0000256" key="2">
    <source>
        <dbReference type="ARBA" id="ARBA00006434"/>
    </source>
</evidence>
<name>X1PF55_9ZZZZ</name>
<dbReference type="PANTHER" id="PTHR42985:SF32">
    <property type="entry name" value="SODIUM IODIDE SYMPORTER"/>
    <property type="match status" value="1"/>
</dbReference>
<evidence type="ECO:0000256" key="9">
    <source>
        <dbReference type="ARBA" id="ARBA00023136"/>
    </source>
</evidence>
<gene>
    <name evidence="12" type="ORF">S06H3_48316</name>
</gene>
<evidence type="ECO:0000256" key="3">
    <source>
        <dbReference type="ARBA" id="ARBA00022448"/>
    </source>
</evidence>
<keyword evidence="6 11" id="KW-1133">Transmembrane helix</keyword>
<reference evidence="12" key="1">
    <citation type="journal article" date="2014" name="Front. Microbiol.">
        <title>High frequency of phylogenetically diverse reductive dehalogenase-homologous genes in deep subseafloor sedimentary metagenomes.</title>
        <authorList>
            <person name="Kawai M."/>
            <person name="Futagami T."/>
            <person name="Toyoda A."/>
            <person name="Takaki Y."/>
            <person name="Nishi S."/>
            <person name="Hori S."/>
            <person name="Arai W."/>
            <person name="Tsubouchi T."/>
            <person name="Morono Y."/>
            <person name="Uchiyama I."/>
            <person name="Ito T."/>
            <person name="Fujiyama A."/>
            <person name="Inagaki F."/>
            <person name="Takami H."/>
        </authorList>
    </citation>
    <scope>NUCLEOTIDE SEQUENCE</scope>
    <source>
        <strain evidence="12">Expedition CK06-06</strain>
    </source>
</reference>
<dbReference type="GO" id="GO:0006814">
    <property type="term" value="P:sodium ion transport"/>
    <property type="evidence" value="ECO:0007669"/>
    <property type="project" value="UniProtKB-KW"/>
</dbReference>
<dbReference type="PROSITE" id="PS50283">
    <property type="entry name" value="NA_SOLUT_SYMP_3"/>
    <property type="match status" value="1"/>
</dbReference>
<dbReference type="GO" id="GO:0015293">
    <property type="term" value="F:symporter activity"/>
    <property type="evidence" value="ECO:0007669"/>
    <property type="project" value="TreeGrafter"/>
</dbReference>
<evidence type="ECO:0000256" key="10">
    <source>
        <dbReference type="ARBA" id="ARBA00023201"/>
    </source>
</evidence>
<dbReference type="PANTHER" id="PTHR42985">
    <property type="entry name" value="SODIUM-COUPLED MONOCARBOXYLATE TRANSPORTER"/>
    <property type="match status" value="1"/>
</dbReference>
<evidence type="ECO:0000256" key="6">
    <source>
        <dbReference type="ARBA" id="ARBA00022989"/>
    </source>
</evidence>
<comment type="similarity">
    <text evidence="2">Belongs to the sodium:solute symporter (SSF) (TC 2.A.21) family.</text>
</comment>
<comment type="caution">
    <text evidence="12">The sequence shown here is derived from an EMBL/GenBank/DDBJ whole genome shotgun (WGS) entry which is preliminary data.</text>
</comment>
<dbReference type="GO" id="GO:0005886">
    <property type="term" value="C:plasma membrane"/>
    <property type="evidence" value="ECO:0007669"/>
    <property type="project" value="UniProtKB-SubCell"/>
</dbReference>
<organism evidence="12">
    <name type="scientific">marine sediment metagenome</name>
    <dbReference type="NCBI Taxonomy" id="412755"/>
    <lineage>
        <taxon>unclassified sequences</taxon>
        <taxon>metagenomes</taxon>
        <taxon>ecological metagenomes</taxon>
    </lineage>
</organism>
<dbReference type="AlphaFoldDB" id="X1PF55"/>
<comment type="subcellular location">
    <subcellularLocation>
        <location evidence="1">Cell membrane</location>
        <topology evidence="1">Multi-pass membrane protein</topology>
    </subcellularLocation>
</comment>
<dbReference type="Gene3D" id="1.20.1730.10">
    <property type="entry name" value="Sodium/glucose cotransporter"/>
    <property type="match status" value="1"/>
</dbReference>
<dbReference type="Pfam" id="PF00474">
    <property type="entry name" value="SSF"/>
    <property type="match status" value="1"/>
</dbReference>
<keyword evidence="5 11" id="KW-0812">Transmembrane</keyword>
<evidence type="ECO:0000256" key="4">
    <source>
        <dbReference type="ARBA" id="ARBA00022475"/>
    </source>
</evidence>
<feature type="non-terminal residue" evidence="12">
    <location>
        <position position="126"/>
    </location>
</feature>
<evidence type="ECO:0000313" key="12">
    <source>
        <dbReference type="EMBL" id="GAI41116.1"/>
    </source>
</evidence>
<dbReference type="EMBL" id="BARV01030419">
    <property type="protein sequence ID" value="GAI41116.1"/>
    <property type="molecule type" value="Genomic_DNA"/>
</dbReference>
<feature type="transmembrane region" description="Helical" evidence="11">
    <location>
        <begin position="6"/>
        <end position="27"/>
    </location>
</feature>
<evidence type="ECO:0000256" key="1">
    <source>
        <dbReference type="ARBA" id="ARBA00004651"/>
    </source>
</evidence>
<protein>
    <submittedName>
        <fullName evidence="12">Uncharacterized protein</fullName>
    </submittedName>
</protein>
<evidence type="ECO:0000256" key="5">
    <source>
        <dbReference type="ARBA" id="ARBA00022692"/>
    </source>
</evidence>
<feature type="transmembrane region" description="Helical" evidence="11">
    <location>
        <begin position="78"/>
        <end position="96"/>
    </location>
</feature>
<keyword evidence="7" id="KW-0915">Sodium</keyword>
<keyword evidence="8" id="KW-0406">Ion transport</keyword>
<keyword evidence="3" id="KW-0813">Transport</keyword>
<keyword evidence="9 11" id="KW-0472">Membrane</keyword>
<proteinExistence type="inferred from homology"/>
<accession>X1PF55</accession>
<keyword evidence="4" id="KW-1003">Cell membrane</keyword>
<keyword evidence="10" id="KW-0739">Sodium transport</keyword>
<evidence type="ECO:0000256" key="8">
    <source>
        <dbReference type="ARBA" id="ARBA00023065"/>
    </source>
</evidence>
<dbReference type="InterPro" id="IPR001734">
    <property type="entry name" value="Na/solute_symporter"/>
</dbReference>
<evidence type="ECO:0000256" key="7">
    <source>
        <dbReference type="ARBA" id="ARBA00023053"/>
    </source>
</evidence>